<dbReference type="Proteomes" id="UP000078561">
    <property type="component" value="Unassembled WGS sequence"/>
</dbReference>
<dbReference type="AlphaFoldDB" id="A0A168KTP4"/>
<evidence type="ECO:0000313" key="2">
    <source>
        <dbReference type="Proteomes" id="UP000078561"/>
    </source>
</evidence>
<evidence type="ECO:0000313" key="1">
    <source>
        <dbReference type="EMBL" id="SAL95426.1"/>
    </source>
</evidence>
<keyword evidence="2" id="KW-1185">Reference proteome</keyword>
<reference evidence="1" key="1">
    <citation type="submission" date="2016-04" db="EMBL/GenBank/DDBJ databases">
        <authorList>
            <person name="Evans L.H."/>
            <person name="Alamgir A."/>
            <person name="Owens N."/>
            <person name="Weber N.D."/>
            <person name="Virtaneva K."/>
            <person name="Barbian K."/>
            <person name="Babar A."/>
            <person name="Rosenke K."/>
        </authorList>
    </citation>
    <scope>NUCLEOTIDE SEQUENCE [LARGE SCALE GENOMIC DNA]</scope>
    <source>
        <strain evidence="1">CBS 101.48</strain>
    </source>
</reference>
<dbReference type="EMBL" id="LT550334">
    <property type="protein sequence ID" value="SAL95426.1"/>
    <property type="molecule type" value="Genomic_DNA"/>
</dbReference>
<accession>A0A168KTP4</accession>
<proteinExistence type="predicted"/>
<sequence>MVQITRCAKLGHVVKGTECVVKGTECVVKGAKRVVKGTKRVVKGTKRVVKGQNTFLSTRRLAVFKLWCWHLLVRLVPDRGRPLGIRDIGDGQEEQPWNLDFLAHVWVVEVSTVVIKWFQSEEQTGGAKSVGGSRQKRVGTQVAMCNGY</sequence>
<protein>
    <submittedName>
        <fullName evidence="1">Uncharacterized protein</fullName>
    </submittedName>
</protein>
<name>A0A168KTP4_ABSGL</name>
<dbReference type="InParanoid" id="A0A168KTP4"/>
<gene>
    <name evidence="1" type="primary">ABSGL_00755.1 scaffold 958</name>
</gene>
<organism evidence="1">
    <name type="scientific">Absidia glauca</name>
    <name type="common">Pin mould</name>
    <dbReference type="NCBI Taxonomy" id="4829"/>
    <lineage>
        <taxon>Eukaryota</taxon>
        <taxon>Fungi</taxon>
        <taxon>Fungi incertae sedis</taxon>
        <taxon>Mucoromycota</taxon>
        <taxon>Mucoromycotina</taxon>
        <taxon>Mucoromycetes</taxon>
        <taxon>Mucorales</taxon>
        <taxon>Cunninghamellaceae</taxon>
        <taxon>Absidia</taxon>
    </lineage>
</organism>